<feature type="compositionally biased region" description="Pro residues" evidence="1">
    <location>
        <begin position="100"/>
        <end position="109"/>
    </location>
</feature>
<dbReference type="Proteomes" id="UP000555367">
    <property type="component" value="Unassembled WGS sequence"/>
</dbReference>
<dbReference type="GO" id="GO:0008083">
    <property type="term" value="F:growth factor activity"/>
    <property type="evidence" value="ECO:0007669"/>
    <property type="project" value="TreeGrafter"/>
</dbReference>
<dbReference type="InterPro" id="IPR009079">
    <property type="entry name" value="4_helix_cytokine-like_core"/>
</dbReference>
<dbReference type="GO" id="GO:0043410">
    <property type="term" value="P:positive regulation of MAPK cascade"/>
    <property type="evidence" value="ECO:0007669"/>
    <property type="project" value="TreeGrafter"/>
</dbReference>
<keyword evidence="3" id="KW-1185">Reference proteome</keyword>
<name>A0A7L3CHB4_PELUR</name>
<gene>
    <name evidence="2" type="primary">Il11</name>
    <name evidence="2" type="ORF">PELURI_R16233</name>
</gene>
<feature type="non-terminal residue" evidence="2">
    <location>
        <position position="1"/>
    </location>
</feature>
<evidence type="ECO:0000313" key="3">
    <source>
        <dbReference type="Proteomes" id="UP000555367"/>
    </source>
</evidence>
<dbReference type="AlphaFoldDB" id="A0A7L3CHB4"/>
<dbReference type="OrthoDB" id="9445483at2759"/>
<comment type="caution">
    <text evidence="2">The sequence shown here is derived from an EMBL/GenBank/DDBJ whole genome shotgun (WGS) entry which is preliminary data.</text>
</comment>
<feature type="compositionally biased region" description="Pro residues" evidence="1">
    <location>
        <begin position="118"/>
        <end position="127"/>
    </location>
</feature>
<reference evidence="2 3" key="1">
    <citation type="submission" date="2019-09" db="EMBL/GenBank/DDBJ databases">
        <title>Bird 10,000 Genomes (B10K) Project - Family phase.</title>
        <authorList>
            <person name="Zhang G."/>
        </authorList>
    </citation>
    <scope>NUCLEOTIDE SEQUENCE [LARGE SCALE GENOMIC DNA]</scope>
    <source>
        <strain evidence="2">B10K-DU-012-45</strain>
    </source>
</reference>
<dbReference type="SUPFAM" id="SSF47266">
    <property type="entry name" value="4-helical cytokines"/>
    <property type="match status" value="1"/>
</dbReference>
<feature type="non-terminal residue" evidence="2">
    <location>
        <position position="158"/>
    </location>
</feature>
<protein>
    <submittedName>
        <fullName evidence="2">IL11 protein</fullName>
    </submittedName>
</protein>
<feature type="region of interest" description="Disordered" evidence="1">
    <location>
        <begin position="1"/>
        <end position="38"/>
    </location>
</feature>
<proteinExistence type="predicted"/>
<evidence type="ECO:0000313" key="2">
    <source>
        <dbReference type="EMBL" id="NXT43002.1"/>
    </source>
</evidence>
<dbReference type="Pfam" id="PF07400">
    <property type="entry name" value="IL11"/>
    <property type="match status" value="2"/>
</dbReference>
<dbReference type="EMBL" id="VZTQ01013794">
    <property type="protein sequence ID" value="NXT43002.1"/>
    <property type="molecule type" value="Genomic_DNA"/>
</dbReference>
<dbReference type="GO" id="GO:0005737">
    <property type="term" value="C:cytoplasm"/>
    <property type="evidence" value="ECO:0007669"/>
    <property type="project" value="TreeGrafter"/>
</dbReference>
<dbReference type="GO" id="GO:0008284">
    <property type="term" value="P:positive regulation of cell population proliferation"/>
    <property type="evidence" value="ECO:0007669"/>
    <property type="project" value="TreeGrafter"/>
</dbReference>
<evidence type="ECO:0000256" key="1">
    <source>
        <dbReference type="SAM" id="MobiDB-lite"/>
    </source>
</evidence>
<dbReference type="Gene3D" id="1.20.1250.10">
    <property type="match status" value="2"/>
</dbReference>
<dbReference type="PANTHER" id="PTHR16922:SF0">
    <property type="entry name" value="INTERLEUKIN-11"/>
    <property type="match status" value="1"/>
</dbReference>
<dbReference type="InterPro" id="IPR020438">
    <property type="entry name" value="IL-11"/>
</dbReference>
<sequence length="158" mass="16937">SLPPKPFPRPRVVGVVPRGAEPTSRRQKSRFPAEGEHKLDSLPVLSMSALELANIQVGDTDTSGGGEKSWRGEFGVLRSSGCPWVRGSLCPWGAKGAWLPPNPDAPPPQLSRLSLPRPSAPQPPLPAPGSPWLAVQAGHALFHSLHLYLDWASRALVL</sequence>
<accession>A0A7L3CHB4</accession>
<organism evidence="2 3">
    <name type="scientific">Pelecanoides urinatrix</name>
    <name type="common">Common diving petrel</name>
    <name type="synonym">Procellaria urinatrix</name>
    <dbReference type="NCBI Taxonomy" id="37079"/>
    <lineage>
        <taxon>Eukaryota</taxon>
        <taxon>Metazoa</taxon>
        <taxon>Chordata</taxon>
        <taxon>Craniata</taxon>
        <taxon>Vertebrata</taxon>
        <taxon>Euteleostomi</taxon>
        <taxon>Archelosauria</taxon>
        <taxon>Archosauria</taxon>
        <taxon>Dinosauria</taxon>
        <taxon>Saurischia</taxon>
        <taxon>Theropoda</taxon>
        <taxon>Coelurosauria</taxon>
        <taxon>Aves</taxon>
        <taxon>Neognathae</taxon>
        <taxon>Neoaves</taxon>
        <taxon>Aequornithes</taxon>
        <taxon>Procellariiformes</taxon>
        <taxon>Procellariidae</taxon>
        <taxon>Pelecanoides</taxon>
    </lineage>
</organism>
<dbReference type="GO" id="GO:0005125">
    <property type="term" value="F:cytokine activity"/>
    <property type="evidence" value="ECO:0007669"/>
    <property type="project" value="TreeGrafter"/>
</dbReference>
<dbReference type="PANTHER" id="PTHR16922">
    <property type="entry name" value="INTERLEUKIN 11"/>
    <property type="match status" value="1"/>
</dbReference>
<feature type="region of interest" description="Disordered" evidence="1">
    <location>
        <begin position="97"/>
        <end position="127"/>
    </location>
</feature>